<accession>A0ABQ7G5F0</accession>
<dbReference type="Proteomes" id="UP000815325">
    <property type="component" value="Unassembled WGS sequence"/>
</dbReference>
<reference evidence="2" key="1">
    <citation type="submission" date="2017-08" db="EMBL/GenBank/DDBJ databases">
        <authorList>
            <person name="Polle J.E."/>
            <person name="Barry K."/>
            <person name="Cushman J."/>
            <person name="Schmutz J."/>
            <person name="Tran D."/>
            <person name="Hathwaick L.T."/>
            <person name="Yim W.C."/>
            <person name="Jenkins J."/>
            <person name="Mckie-Krisberg Z.M."/>
            <person name="Prochnik S."/>
            <person name="Lindquist E."/>
            <person name="Dockter R.B."/>
            <person name="Adam C."/>
            <person name="Molina H."/>
            <person name="Bunkerborg J."/>
            <person name="Jin E."/>
            <person name="Buchheim M."/>
            <person name="Magnuson J."/>
        </authorList>
    </citation>
    <scope>NUCLEOTIDE SEQUENCE</scope>
    <source>
        <strain evidence="2">CCAP 19/18</strain>
    </source>
</reference>
<feature type="compositionally biased region" description="Low complexity" evidence="1">
    <location>
        <begin position="127"/>
        <end position="137"/>
    </location>
</feature>
<organism evidence="2 3">
    <name type="scientific">Dunaliella salina</name>
    <name type="common">Green alga</name>
    <name type="synonym">Protococcus salinus</name>
    <dbReference type="NCBI Taxonomy" id="3046"/>
    <lineage>
        <taxon>Eukaryota</taxon>
        <taxon>Viridiplantae</taxon>
        <taxon>Chlorophyta</taxon>
        <taxon>core chlorophytes</taxon>
        <taxon>Chlorophyceae</taxon>
        <taxon>CS clade</taxon>
        <taxon>Chlamydomonadales</taxon>
        <taxon>Dunaliellaceae</taxon>
        <taxon>Dunaliella</taxon>
    </lineage>
</organism>
<name>A0ABQ7G5F0_DUNSA</name>
<feature type="region of interest" description="Disordered" evidence="1">
    <location>
        <begin position="81"/>
        <end position="148"/>
    </location>
</feature>
<evidence type="ECO:0000313" key="2">
    <source>
        <dbReference type="EMBL" id="KAF5829838.1"/>
    </source>
</evidence>
<sequence length="170" mass="17604">METCHRLATYSTAPGVDAQSLAAALVPVLLWRLLPIPGTSTTSADVQRTNPHAVGSSASGMNIQALRSRLLSFKFGSGGVAPEGIDEEGKPRPEDGINGSNKEEDAMLDSTASAVDAGSLDPEGDTKGSAAATSGAGEKPKLSKQEAEAVARVIQHLIQHFDECFMTANA</sequence>
<dbReference type="EMBL" id="MU070109">
    <property type="protein sequence ID" value="KAF5829838.1"/>
    <property type="molecule type" value="Genomic_DNA"/>
</dbReference>
<proteinExistence type="predicted"/>
<comment type="caution">
    <text evidence="2">The sequence shown here is derived from an EMBL/GenBank/DDBJ whole genome shotgun (WGS) entry which is preliminary data.</text>
</comment>
<evidence type="ECO:0008006" key="4">
    <source>
        <dbReference type="Google" id="ProtNLM"/>
    </source>
</evidence>
<feature type="compositionally biased region" description="Basic and acidic residues" evidence="1">
    <location>
        <begin position="87"/>
        <end position="105"/>
    </location>
</feature>
<keyword evidence="3" id="KW-1185">Reference proteome</keyword>
<evidence type="ECO:0000313" key="3">
    <source>
        <dbReference type="Proteomes" id="UP000815325"/>
    </source>
</evidence>
<evidence type="ECO:0000256" key="1">
    <source>
        <dbReference type="SAM" id="MobiDB-lite"/>
    </source>
</evidence>
<feature type="compositionally biased region" description="Basic and acidic residues" evidence="1">
    <location>
        <begin position="138"/>
        <end position="148"/>
    </location>
</feature>
<protein>
    <recommendedName>
        <fullName evidence="4">Encoded protein</fullName>
    </recommendedName>
</protein>
<gene>
    <name evidence="2" type="ORF">DUNSADRAFT_15438</name>
</gene>